<feature type="transmembrane region" description="Helical" evidence="1">
    <location>
        <begin position="126"/>
        <end position="147"/>
    </location>
</feature>
<evidence type="ECO:0000313" key="2">
    <source>
        <dbReference type="EMBL" id="SDH26670.1"/>
    </source>
</evidence>
<dbReference type="STRING" id="568899.SAMN05192534_10396"/>
<keyword evidence="3" id="KW-1185">Reference proteome</keyword>
<dbReference type="AlphaFoldDB" id="A0A1G8B226"/>
<feature type="transmembrane region" description="Helical" evidence="1">
    <location>
        <begin position="380"/>
        <end position="403"/>
    </location>
</feature>
<keyword evidence="1" id="KW-0812">Transmembrane</keyword>
<dbReference type="EMBL" id="FNDK01000003">
    <property type="protein sequence ID" value="SDH26670.1"/>
    <property type="molecule type" value="Genomic_DNA"/>
</dbReference>
<name>A0A1G8B226_9BACI</name>
<keyword evidence="1" id="KW-0472">Membrane</keyword>
<feature type="transmembrane region" description="Helical" evidence="1">
    <location>
        <begin position="246"/>
        <end position="263"/>
    </location>
</feature>
<proteinExistence type="predicted"/>
<evidence type="ECO:0000313" key="3">
    <source>
        <dbReference type="Proteomes" id="UP000199163"/>
    </source>
</evidence>
<protein>
    <submittedName>
        <fullName evidence="2">Uncharacterized protein</fullName>
    </submittedName>
</protein>
<feature type="transmembrane region" description="Helical" evidence="1">
    <location>
        <begin position="308"/>
        <end position="326"/>
    </location>
</feature>
<dbReference type="RefSeq" id="WP_139184707.1">
    <property type="nucleotide sequence ID" value="NZ_FNDK01000003.1"/>
</dbReference>
<feature type="transmembrane region" description="Helical" evidence="1">
    <location>
        <begin position="429"/>
        <end position="450"/>
    </location>
</feature>
<feature type="transmembrane region" description="Helical" evidence="1">
    <location>
        <begin position="12"/>
        <end position="41"/>
    </location>
</feature>
<gene>
    <name evidence="2" type="ORF">SAMN05192534_10396</name>
</gene>
<feature type="transmembrane region" description="Helical" evidence="1">
    <location>
        <begin position="346"/>
        <end position="373"/>
    </location>
</feature>
<sequence length="451" mass="52186">MWSLLLYPLLIVLYIIHEFVYSAPLAYIIGALANVAIFYALFRTQGLYRISGILFYTIGILLFFYNGLEWHEYFLYFDSMLGILALFLFLPFLQSLIRVGRYDTNLQLFLKERVTNVHQLYKRSFFVGHSLGLFLNIASIPLLYHSLKRTVSQLPERLQLVFFRENLLRAYAFCITWSPLEIMVITSLDITGQSYVFVFPFIFSIVILMIAIDIWQSRYKYQSYPIEQPYQTEAPKHNIHKKARELLLMLLILVSGVSVIDYILGKGYLFSLVLFILPFSIVWAYVLRKPKRYFAVGMPAWKTRTKGLANFFFMFLSAGFFVQMVSMTALMDVLQHGFLFLGDYILLFYIAIALYFLLFSFVGFHPLVSIFLLAEVLQPVIGDVSSISLTIVMITCSLSPVMYSPFNISVTILANQVGLNPYRLGVKNIPFAVFYMSIAIVIAYVLQFFWT</sequence>
<feature type="transmembrane region" description="Helical" evidence="1">
    <location>
        <begin position="194"/>
        <end position="215"/>
    </location>
</feature>
<keyword evidence="1" id="KW-1133">Transmembrane helix</keyword>
<reference evidence="2 3" key="1">
    <citation type="submission" date="2016-10" db="EMBL/GenBank/DDBJ databases">
        <authorList>
            <person name="de Groot N.N."/>
        </authorList>
    </citation>
    <scope>NUCLEOTIDE SEQUENCE [LARGE SCALE GENOMIC DNA]</scope>
    <source>
        <strain evidence="2 3">DSM 21632</strain>
    </source>
</reference>
<feature type="transmembrane region" description="Helical" evidence="1">
    <location>
        <begin position="47"/>
        <end position="66"/>
    </location>
</feature>
<organism evidence="2 3">
    <name type="scientific">Alteribacillus persepolensis</name>
    <dbReference type="NCBI Taxonomy" id="568899"/>
    <lineage>
        <taxon>Bacteria</taxon>
        <taxon>Bacillati</taxon>
        <taxon>Bacillota</taxon>
        <taxon>Bacilli</taxon>
        <taxon>Bacillales</taxon>
        <taxon>Bacillaceae</taxon>
        <taxon>Alteribacillus</taxon>
    </lineage>
</organism>
<feature type="transmembrane region" description="Helical" evidence="1">
    <location>
        <begin position="269"/>
        <end position="287"/>
    </location>
</feature>
<dbReference type="OrthoDB" id="2960907at2"/>
<evidence type="ECO:0000256" key="1">
    <source>
        <dbReference type="SAM" id="Phobius"/>
    </source>
</evidence>
<dbReference type="Proteomes" id="UP000199163">
    <property type="component" value="Unassembled WGS sequence"/>
</dbReference>
<accession>A0A1G8B226</accession>
<feature type="transmembrane region" description="Helical" evidence="1">
    <location>
        <begin position="73"/>
        <end position="93"/>
    </location>
</feature>